<feature type="compositionally biased region" description="Acidic residues" evidence="1">
    <location>
        <begin position="40"/>
        <end position="53"/>
    </location>
</feature>
<evidence type="ECO:0000313" key="3">
    <source>
        <dbReference type="Proteomes" id="UP000265520"/>
    </source>
</evidence>
<dbReference type="AlphaFoldDB" id="A0A392VX57"/>
<sequence>MDLEELIGSLGTHQVVFQEVKPTNKGKLVAFKASQKSSNEDIENTEDLDEEDA</sequence>
<proteinExistence type="predicted"/>
<reference evidence="2 3" key="1">
    <citation type="journal article" date="2018" name="Front. Plant Sci.">
        <title>Red Clover (Trifolium pratense) and Zigzag Clover (T. medium) - A Picture of Genomic Similarities and Differences.</title>
        <authorList>
            <person name="Dluhosova J."/>
            <person name="Istvanek J."/>
            <person name="Nedelnik J."/>
            <person name="Repkova J."/>
        </authorList>
    </citation>
    <scope>NUCLEOTIDE SEQUENCE [LARGE SCALE GENOMIC DNA]</scope>
    <source>
        <strain evidence="3">cv. 10/8</strain>
        <tissue evidence="2">Leaf</tissue>
    </source>
</reference>
<name>A0A392VX57_9FABA</name>
<comment type="caution">
    <text evidence="2">The sequence shown here is derived from an EMBL/GenBank/DDBJ whole genome shotgun (WGS) entry which is preliminary data.</text>
</comment>
<dbReference type="Proteomes" id="UP000265520">
    <property type="component" value="Unassembled WGS sequence"/>
</dbReference>
<dbReference type="EMBL" id="LXQA011315748">
    <property type="protein sequence ID" value="MCI92954.1"/>
    <property type="molecule type" value="Genomic_DNA"/>
</dbReference>
<keyword evidence="3" id="KW-1185">Reference proteome</keyword>
<protein>
    <submittedName>
        <fullName evidence="2">Uncharacterized protein</fullName>
    </submittedName>
</protein>
<evidence type="ECO:0000256" key="1">
    <source>
        <dbReference type="SAM" id="MobiDB-lite"/>
    </source>
</evidence>
<accession>A0A392VX57</accession>
<organism evidence="2 3">
    <name type="scientific">Trifolium medium</name>
    <dbReference type="NCBI Taxonomy" id="97028"/>
    <lineage>
        <taxon>Eukaryota</taxon>
        <taxon>Viridiplantae</taxon>
        <taxon>Streptophyta</taxon>
        <taxon>Embryophyta</taxon>
        <taxon>Tracheophyta</taxon>
        <taxon>Spermatophyta</taxon>
        <taxon>Magnoliopsida</taxon>
        <taxon>eudicotyledons</taxon>
        <taxon>Gunneridae</taxon>
        <taxon>Pentapetalae</taxon>
        <taxon>rosids</taxon>
        <taxon>fabids</taxon>
        <taxon>Fabales</taxon>
        <taxon>Fabaceae</taxon>
        <taxon>Papilionoideae</taxon>
        <taxon>50 kb inversion clade</taxon>
        <taxon>NPAAA clade</taxon>
        <taxon>Hologalegina</taxon>
        <taxon>IRL clade</taxon>
        <taxon>Trifolieae</taxon>
        <taxon>Trifolium</taxon>
    </lineage>
</organism>
<feature type="region of interest" description="Disordered" evidence="1">
    <location>
        <begin position="32"/>
        <end position="53"/>
    </location>
</feature>
<feature type="non-terminal residue" evidence="2">
    <location>
        <position position="53"/>
    </location>
</feature>
<evidence type="ECO:0000313" key="2">
    <source>
        <dbReference type="EMBL" id="MCI92954.1"/>
    </source>
</evidence>